<dbReference type="PANTHER" id="PTHR21240:SF30">
    <property type="entry name" value="AMIDOHYDROLASE-RELATED DOMAIN-CONTAINING PROTEIN-RELATED"/>
    <property type="match status" value="1"/>
</dbReference>
<dbReference type="GO" id="GO:0005829">
    <property type="term" value="C:cytosol"/>
    <property type="evidence" value="ECO:0007669"/>
    <property type="project" value="TreeGrafter"/>
</dbReference>
<dbReference type="GO" id="GO:0016831">
    <property type="term" value="F:carboxy-lyase activity"/>
    <property type="evidence" value="ECO:0007669"/>
    <property type="project" value="InterPro"/>
</dbReference>
<sequence length="332" mass="36574">MVNVIPVEKIMRIVALEEHFIAPSLLEAYFDLRTNPGFTAPRKATLADLDSGRIQDMDDHGITYQVVSASLPGADLLDGNEGIRLATETNNTLAAALRRHPERFGGFAHLPMREPHAAADELERTVRDLGFCGAMVNGLTEDRFLDDPRFCPVLERAAALDVPIYIHPNLPPKTVYDIYYDRLPGPASALLASGAFGWHSETAIHVLRLVLTGAFERYPGLTVIVGHMGEMLPFMLGRVDDILIGHGGLSRPVSETIVDRVYITTSGIFTTPPFLTALTTFGTDRIMFSVDYPFSQNSQGRAFFETMPVSPADRAKIAHGNADRVLKINQRM</sequence>
<dbReference type="InterPro" id="IPR032466">
    <property type="entry name" value="Metal_Hydrolase"/>
</dbReference>
<evidence type="ECO:0000256" key="1">
    <source>
        <dbReference type="ARBA" id="ARBA00023239"/>
    </source>
</evidence>
<reference evidence="3 4" key="1">
    <citation type="submission" date="2019-08" db="EMBL/GenBank/DDBJ databases">
        <title>Paraburkholderia sp. DCY113.</title>
        <authorList>
            <person name="Kang J."/>
        </authorList>
    </citation>
    <scope>NUCLEOTIDE SEQUENCE [LARGE SCALE GENOMIC DNA]</scope>
    <source>
        <strain evidence="3 4">DCY113</strain>
    </source>
</reference>
<feature type="domain" description="Amidohydrolase-related" evidence="2">
    <location>
        <begin position="52"/>
        <end position="327"/>
    </location>
</feature>
<keyword evidence="1" id="KW-0456">Lyase</keyword>
<name>A0A5B0G4N8_9BURK</name>
<accession>A0A5B0G4N8</accession>
<dbReference type="GO" id="GO:0016787">
    <property type="term" value="F:hydrolase activity"/>
    <property type="evidence" value="ECO:0007669"/>
    <property type="project" value="UniProtKB-KW"/>
</dbReference>
<evidence type="ECO:0000313" key="4">
    <source>
        <dbReference type="Proteomes" id="UP000325273"/>
    </source>
</evidence>
<proteinExistence type="predicted"/>
<organism evidence="3 4">
    <name type="scientific">Paraburkholderia panacisoli</name>
    <dbReference type="NCBI Taxonomy" id="2603818"/>
    <lineage>
        <taxon>Bacteria</taxon>
        <taxon>Pseudomonadati</taxon>
        <taxon>Pseudomonadota</taxon>
        <taxon>Betaproteobacteria</taxon>
        <taxon>Burkholderiales</taxon>
        <taxon>Burkholderiaceae</taxon>
        <taxon>Paraburkholderia</taxon>
    </lineage>
</organism>
<evidence type="ECO:0000259" key="2">
    <source>
        <dbReference type="Pfam" id="PF04909"/>
    </source>
</evidence>
<dbReference type="AlphaFoldDB" id="A0A5B0G4N8"/>
<dbReference type="InterPro" id="IPR006680">
    <property type="entry name" value="Amidohydro-rel"/>
</dbReference>
<dbReference type="PANTHER" id="PTHR21240">
    <property type="entry name" value="2-AMINO-3-CARBOXYLMUCONATE-6-SEMIALDEHYDE DECARBOXYLASE"/>
    <property type="match status" value="1"/>
</dbReference>
<dbReference type="Gene3D" id="3.20.20.140">
    <property type="entry name" value="Metal-dependent hydrolases"/>
    <property type="match status" value="1"/>
</dbReference>
<evidence type="ECO:0000313" key="3">
    <source>
        <dbReference type="EMBL" id="KAA0998493.1"/>
    </source>
</evidence>
<dbReference type="SUPFAM" id="SSF51556">
    <property type="entry name" value="Metallo-dependent hydrolases"/>
    <property type="match status" value="1"/>
</dbReference>
<comment type="caution">
    <text evidence="3">The sequence shown here is derived from an EMBL/GenBank/DDBJ whole genome shotgun (WGS) entry which is preliminary data.</text>
</comment>
<dbReference type="Pfam" id="PF04909">
    <property type="entry name" value="Amidohydro_2"/>
    <property type="match status" value="1"/>
</dbReference>
<dbReference type="RefSeq" id="WP_149675902.1">
    <property type="nucleotide sequence ID" value="NZ_VTUZ01000057.1"/>
</dbReference>
<dbReference type="EMBL" id="VTUZ01000057">
    <property type="protein sequence ID" value="KAA0998493.1"/>
    <property type="molecule type" value="Genomic_DNA"/>
</dbReference>
<keyword evidence="4" id="KW-1185">Reference proteome</keyword>
<dbReference type="GO" id="GO:0019748">
    <property type="term" value="P:secondary metabolic process"/>
    <property type="evidence" value="ECO:0007669"/>
    <property type="project" value="TreeGrafter"/>
</dbReference>
<gene>
    <name evidence="3" type="ORF">FVF58_44210</name>
</gene>
<protein>
    <submittedName>
        <fullName evidence="3">Amidohydrolase</fullName>
    </submittedName>
</protein>
<keyword evidence="3" id="KW-0378">Hydrolase</keyword>
<dbReference type="InterPro" id="IPR032465">
    <property type="entry name" value="ACMSD"/>
</dbReference>
<dbReference type="Proteomes" id="UP000325273">
    <property type="component" value="Unassembled WGS sequence"/>
</dbReference>